<evidence type="ECO:0000256" key="10">
    <source>
        <dbReference type="ARBA" id="ARBA00023295"/>
    </source>
</evidence>
<dbReference type="SUPFAM" id="SSF48150">
    <property type="entry name" value="DNA-glycosylase"/>
    <property type="match status" value="1"/>
</dbReference>
<keyword evidence="9" id="KW-0511">Multifunctional enzyme</keyword>
<evidence type="ECO:0000313" key="14">
    <source>
        <dbReference type="EMBL" id="KAI1715667.1"/>
    </source>
</evidence>
<protein>
    <recommendedName>
        <fullName evidence="12">N-glycosylase/DNA lyase</fullName>
        <ecNumber evidence="3">4.2.99.18</ecNumber>
    </recommendedName>
</protein>
<evidence type="ECO:0000256" key="8">
    <source>
        <dbReference type="ARBA" id="ARBA00023242"/>
    </source>
</evidence>
<dbReference type="EC" id="4.2.99.18" evidence="3"/>
<dbReference type="InterPro" id="IPR023170">
    <property type="entry name" value="HhH_base_excis_C"/>
</dbReference>
<comment type="caution">
    <text evidence="14">The sequence shown here is derived from an EMBL/GenBank/DDBJ whole genome shotgun (WGS) entry which is preliminary data.</text>
</comment>
<dbReference type="GO" id="GO:0006289">
    <property type="term" value="P:nucleotide-excision repair"/>
    <property type="evidence" value="ECO:0007669"/>
    <property type="project" value="InterPro"/>
</dbReference>
<evidence type="ECO:0000256" key="5">
    <source>
        <dbReference type="ARBA" id="ARBA00022801"/>
    </source>
</evidence>
<dbReference type="Proteomes" id="UP001201812">
    <property type="component" value="Unassembled WGS sequence"/>
</dbReference>
<dbReference type="CDD" id="cd00056">
    <property type="entry name" value="ENDO3c"/>
    <property type="match status" value="1"/>
</dbReference>
<dbReference type="Pfam" id="PF07934">
    <property type="entry name" value="OGG_N"/>
    <property type="match status" value="1"/>
</dbReference>
<evidence type="ECO:0000256" key="4">
    <source>
        <dbReference type="ARBA" id="ARBA00022763"/>
    </source>
</evidence>
<evidence type="ECO:0000256" key="12">
    <source>
        <dbReference type="ARBA" id="ARBA00073127"/>
    </source>
</evidence>
<name>A0AAD4N705_9BILA</name>
<comment type="catalytic activity">
    <reaction evidence="11">
        <text>2'-deoxyribonucleotide-(2'-deoxyribose 5'-phosphate)-2'-deoxyribonucleotide-DNA = a 3'-end 2'-deoxyribonucleotide-(2,3-dehydro-2,3-deoxyribose 5'-phosphate)-DNA + a 5'-end 5'-phospho-2'-deoxyribonucleoside-DNA + H(+)</text>
        <dbReference type="Rhea" id="RHEA:66592"/>
        <dbReference type="Rhea" id="RHEA-COMP:13180"/>
        <dbReference type="Rhea" id="RHEA-COMP:16897"/>
        <dbReference type="Rhea" id="RHEA-COMP:17067"/>
        <dbReference type="ChEBI" id="CHEBI:15378"/>
        <dbReference type="ChEBI" id="CHEBI:136412"/>
        <dbReference type="ChEBI" id="CHEBI:157695"/>
        <dbReference type="ChEBI" id="CHEBI:167181"/>
        <dbReference type="EC" id="4.2.99.18"/>
    </reaction>
</comment>
<dbReference type="FunFam" id="1.10.1670.10:FF:000005">
    <property type="entry name" value="N-glycosylase/DNA lyase OGG1"/>
    <property type="match status" value="1"/>
</dbReference>
<gene>
    <name evidence="14" type="ORF">DdX_07991</name>
</gene>
<evidence type="ECO:0000256" key="7">
    <source>
        <dbReference type="ARBA" id="ARBA00023239"/>
    </source>
</evidence>
<dbReference type="GO" id="GO:0034039">
    <property type="term" value="F:8-oxo-7,8-dihydroguanine DNA N-glycosylase activity"/>
    <property type="evidence" value="ECO:0007669"/>
    <property type="project" value="TreeGrafter"/>
</dbReference>
<dbReference type="AlphaFoldDB" id="A0AAD4N705"/>
<keyword evidence="7" id="KW-0456">Lyase</keyword>
<dbReference type="Gene3D" id="1.10.1670.10">
    <property type="entry name" value="Helix-hairpin-Helix base-excision DNA repair enzymes (C-terminal)"/>
    <property type="match status" value="1"/>
</dbReference>
<dbReference type="GO" id="GO:0005634">
    <property type="term" value="C:nucleus"/>
    <property type="evidence" value="ECO:0007669"/>
    <property type="project" value="UniProtKB-SubCell"/>
</dbReference>
<evidence type="ECO:0000313" key="15">
    <source>
        <dbReference type="Proteomes" id="UP001201812"/>
    </source>
</evidence>
<keyword evidence="8" id="KW-0539">Nucleus</keyword>
<evidence type="ECO:0000256" key="1">
    <source>
        <dbReference type="ARBA" id="ARBA00004123"/>
    </source>
</evidence>
<keyword evidence="5" id="KW-0378">Hydrolase</keyword>
<accession>A0AAD4N705</accession>
<dbReference type="InterPro" id="IPR003265">
    <property type="entry name" value="HhH-GPD_domain"/>
</dbReference>
<dbReference type="SUPFAM" id="SSF55945">
    <property type="entry name" value="TATA-box binding protein-like"/>
    <property type="match status" value="1"/>
</dbReference>
<dbReference type="Gene3D" id="3.30.310.40">
    <property type="match status" value="1"/>
</dbReference>
<dbReference type="InterPro" id="IPR011257">
    <property type="entry name" value="DNA_glycosylase"/>
</dbReference>
<keyword evidence="15" id="KW-1185">Reference proteome</keyword>
<evidence type="ECO:0000256" key="3">
    <source>
        <dbReference type="ARBA" id="ARBA00012720"/>
    </source>
</evidence>
<dbReference type="Pfam" id="PF00730">
    <property type="entry name" value="HhH-GPD"/>
    <property type="match status" value="1"/>
</dbReference>
<dbReference type="Gene3D" id="1.10.340.30">
    <property type="entry name" value="Hypothetical protein, domain 2"/>
    <property type="match status" value="1"/>
</dbReference>
<evidence type="ECO:0000256" key="11">
    <source>
        <dbReference type="ARBA" id="ARBA00044632"/>
    </source>
</evidence>
<comment type="subcellular location">
    <subcellularLocation>
        <location evidence="1">Nucleus</location>
    </subcellularLocation>
</comment>
<evidence type="ECO:0000256" key="9">
    <source>
        <dbReference type="ARBA" id="ARBA00023268"/>
    </source>
</evidence>
<feature type="domain" description="HhH-GPD" evidence="13">
    <location>
        <begin position="153"/>
        <end position="326"/>
    </location>
</feature>
<dbReference type="SMART" id="SM00478">
    <property type="entry name" value="ENDO3c"/>
    <property type="match status" value="1"/>
</dbReference>
<evidence type="ECO:0000259" key="13">
    <source>
        <dbReference type="SMART" id="SM00478"/>
    </source>
</evidence>
<keyword evidence="6" id="KW-0234">DNA repair</keyword>
<dbReference type="EMBL" id="JAKKPZ010000011">
    <property type="protein sequence ID" value="KAI1715667.1"/>
    <property type="molecule type" value="Genomic_DNA"/>
</dbReference>
<reference evidence="14" key="1">
    <citation type="submission" date="2022-01" db="EMBL/GenBank/DDBJ databases">
        <title>Genome Sequence Resource for Two Populations of Ditylenchus destructor, the Migratory Endoparasitic Phytonematode.</title>
        <authorList>
            <person name="Zhang H."/>
            <person name="Lin R."/>
            <person name="Xie B."/>
        </authorList>
    </citation>
    <scope>NUCLEOTIDE SEQUENCE</scope>
    <source>
        <strain evidence="14">BazhouSP</strain>
    </source>
</reference>
<keyword evidence="10" id="KW-0326">Glycosidase</keyword>
<organism evidence="14 15">
    <name type="scientific">Ditylenchus destructor</name>
    <dbReference type="NCBI Taxonomy" id="166010"/>
    <lineage>
        <taxon>Eukaryota</taxon>
        <taxon>Metazoa</taxon>
        <taxon>Ecdysozoa</taxon>
        <taxon>Nematoda</taxon>
        <taxon>Chromadorea</taxon>
        <taxon>Rhabditida</taxon>
        <taxon>Tylenchina</taxon>
        <taxon>Tylenchomorpha</taxon>
        <taxon>Sphaerularioidea</taxon>
        <taxon>Anguinidae</taxon>
        <taxon>Anguininae</taxon>
        <taxon>Ditylenchus</taxon>
    </lineage>
</organism>
<sequence>MKHMIPCCSKQLNLDVVLLNGQSFRWNKVICPSDKTSVFVGVAKHRVWKLWRQNDNEIGFKVLNNFQQRSANIKGTENKVIQDLPTDVSEEQDRDTHVLKEYFQLDVDVSNLYREWCEKDDHFREQVSANSQLLEGIRILKQDPLETLLAFICSANNNIARISKMVQRLCELYGSKCEIVDEIGTSSVFYDFPTLAQLEAGLPDMEKALRDSGFGYRAGYIAGTVRKLCNELGREEWLHSLMVMKYVEAKEAVMQLPGVGPKVADCICLMALQKHEVVPVDTHVYQITAKFYITKYSANTKKKSATVSKAMHEEIGQFYVSRFGPYAGWAHSVLFSNRLKRFESDSVDDATTQKRKKF</sequence>
<comment type="similarity">
    <text evidence="2">Belongs to the type-1 OGG1 family.</text>
</comment>
<dbReference type="InterPro" id="IPR012904">
    <property type="entry name" value="OGG_N"/>
</dbReference>
<dbReference type="PANTHER" id="PTHR10242:SF2">
    <property type="entry name" value="N-GLYCOSYLASE_DNA LYASE"/>
    <property type="match status" value="1"/>
</dbReference>
<dbReference type="GO" id="GO:0003684">
    <property type="term" value="F:damaged DNA binding"/>
    <property type="evidence" value="ECO:0007669"/>
    <property type="project" value="InterPro"/>
</dbReference>
<evidence type="ECO:0000256" key="2">
    <source>
        <dbReference type="ARBA" id="ARBA00010679"/>
    </source>
</evidence>
<keyword evidence="4" id="KW-0227">DNA damage</keyword>
<proteinExistence type="inferred from homology"/>
<dbReference type="GO" id="GO:0006285">
    <property type="term" value="P:base-excision repair, AP site formation"/>
    <property type="evidence" value="ECO:0007669"/>
    <property type="project" value="TreeGrafter"/>
</dbReference>
<dbReference type="PANTHER" id="PTHR10242">
    <property type="entry name" value="8-OXOGUANINE DNA GLYCOSYLASE"/>
    <property type="match status" value="1"/>
</dbReference>
<dbReference type="InterPro" id="IPR052054">
    <property type="entry name" value="Oxidative_DNA_repair_enzyme"/>
</dbReference>
<evidence type="ECO:0000256" key="6">
    <source>
        <dbReference type="ARBA" id="ARBA00023204"/>
    </source>
</evidence>
<dbReference type="GO" id="GO:0140078">
    <property type="term" value="F:class I DNA-(apurinic or apyrimidinic site) endonuclease activity"/>
    <property type="evidence" value="ECO:0007669"/>
    <property type="project" value="UniProtKB-EC"/>
</dbReference>